<geneLocation type="mitochondrion" evidence="11"/>
<evidence type="ECO:0000256" key="4">
    <source>
        <dbReference type="ARBA" id="ARBA00022692"/>
    </source>
</evidence>
<keyword evidence="5" id="KW-1278">Translocase</keyword>
<evidence type="ECO:0000256" key="9">
    <source>
        <dbReference type="ARBA" id="ARBA00031586"/>
    </source>
</evidence>
<dbReference type="AlphaFoldDB" id="A0A0A6ZAC9"/>
<dbReference type="Pfam" id="PF00420">
    <property type="entry name" value="Oxidored_q2"/>
    <property type="match status" value="1"/>
</dbReference>
<name>A0A0A6ZAC9_9EUPU</name>
<dbReference type="Gene3D" id="1.10.287.3510">
    <property type="match status" value="1"/>
</dbReference>
<keyword evidence="4 10" id="KW-0812">Transmembrane</keyword>
<dbReference type="InterPro" id="IPR039428">
    <property type="entry name" value="NUOK/Mnh_C1-like"/>
</dbReference>
<keyword evidence="6 10" id="KW-1133">Transmembrane helix</keyword>
<keyword evidence="11" id="KW-0496">Mitochondrion</keyword>
<evidence type="ECO:0000256" key="8">
    <source>
        <dbReference type="ARBA" id="ARBA00023136"/>
    </source>
</evidence>
<organism evidence="11">
    <name type="scientific">Gastrocopta cristata</name>
    <dbReference type="NCBI Taxonomy" id="1128339"/>
    <lineage>
        <taxon>Eukaryota</taxon>
        <taxon>Metazoa</taxon>
        <taxon>Spiralia</taxon>
        <taxon>Lophotrochozoa</taxon>
        <taxon>Mollusca</taxon>
        <taxon>Gastropoda</taxon>
        <taxon>Heterobranchia</taxon>
        <taxon>Euthyneura</taxon>
        <taxon>Panpulmonata</taxon>
        <taxon>Eupulmonata</taxon>
        <taxon>Stylommatophora</taxon>
        <taxon>Orthurethra</taxon>
        <taxon>Pupillidae</taxon>
        <taxon>Gastrocopta</taxon>
    </lineage>
</organism>
<proteinExistence type="inferred from homology"/>
<keyword evidence="8 10" id="KW-0472">Membrane</keyword>
<sequence length="92" mass="10189">MSQLLFILIYGFVILLYSFSSQSKHLISSLIILESLMVISIIYLFFSLGSVNSIGLLLLILTFAAAEAALALSLLISILRVMKNDNMLNLSY</sequence>
<evidence type="ECO:0000256" key="1">
    <source>
        <dbReference type="ARBA" id="ARBA00004141"/>
    </source>
</evidence>
<dbReference type="GeneID" id="22832474"/>
<evidence type="ECO:0000256" key="3">
    <source>
        <dbReference type="ARBA" id="ARBA00016612"/>
    </source>
</evidence>
<accession>A0A0A6ZAC9</accession>
<comment type="subcellular location">
    <subcellularLocation>
        <location evidence="1">Membrane</location>
        <topology evidence="1">Multi-pass membrane protein</topology>
    </subcellularLocation>
</comment>
<keyword evidence="7" id="KW-0520">NAD</keyword>
<dbReference type="EMBL" id="KC185403">
    <property type="protein sequence ID" value="AGC52854.1"/>
    <property type="molecule type" value="Genomic_DNA"/>
</dbReference>
<evidence type="ECO:0000256" key="5">
    <source>
        <dbReference type="ARBA" id="ARBA00022967"/>
    </source>
</evidence>
<protein>
    <recommendedName>
        <fullName evidence="3">NADH-ubiquinone oxidoreductase chain 4L</fullName>
    </recommendedName>
    <alternativeName>
        <fullName evidence="9">NADH dehydrogenase subunit 4L</fullName>
    </alternativeName>
</protein>
<comment type="similarity">
    <text evidence="2">Belongs to the complex I subunit 4L family.</text>
</comment>
<feature type="transmembrane region" description="Helical" evidence="10">
    <location>
        <begin position="30"/>
        <end position="49"/>
    </location>
</feature>
<dbReference type="RefSeq" id="YP_009113889.1">
    <property type="nucleotide sequence ID" value="NC_026043.1"/>
</dbReference>
<dbReference type="GO" id="GO:0016020">
    <property type="term" value="C:membrane"/>
    <property type="evidence" value="ECO:0007669"/>
    <property type="project" value="UniProtKB-SubCell"/>
</dbReference>
<evidence type="ECO:0000256" key="7">
    <source>
        <dbReference type="ARBA" id="ARBA00023027"/>
    </source>
</evidence>
<gene>
    <name evidence="11" type="primary">ND4L</name>
</gene>
<evidence type="ECO:0000313" key="11">
    <source>
        <dbReference type="EMBL" id="AGC52854.1"/>
    </source>
</evidence>
<feature type="transmembrane region" description="Helical" evidence="10">
    <location>
        <begin position="56"/>
        <end position="82"/>
    </location>
</feature>
<reference evidence="11" key="1">
    <citation type="submission" date="2012-11" db="EMBL/GenBank/DDBJ databases">
        <title>Mitochondrial Genome Evolution in Pupillid Land Snails.</title>
        <authorList>
            <person name="Marquardt J.D."/>
            <person name="Adema C.M."/>
            <person name="Nekola J.C."/>
            <person name="Bergthorsson U."/>
        </authorList>
    </citation>
    <scope>NUCLEOTIDE SEQUENCE</scope>
</reference>
<evidence type="ECO:0000256" key="6">
    <source>
        <dbReference type="ARBA" id="ARBA00022989"/>
    </source>
</evidence>
<evidence type="ECO:0000256" key="2">
    <source>
        <dbReference type="ARBA" id="ARBA00010519"/>
    </source>
</evidence>
<dbReference type="CTD" id="4539"/>
<evidence type="ECO:0000256" key="10">
    <source>
        <dbReference type="SAM" id="Phobius"/>
    </source>
</evidence>